<reference evidence="1" key="1">
    <citation type="journal article" date="2022" name="Int. J. Mol. Sci.">
        <title>Draft Genome of Tanacetum Coccineum: Genomic Comparison of Closely Related Tanacetum-Family Plants.</title>
        <authorList>
            <person name="Yamashiro T."/>
            <person name="Shiraishi A."/>
            <person name="Nakayama K."/>
            <person name="Satake H."/>
        </authorList>
    </citation>
    <scope>NUCLEOTIDE SEQUENCE</scope>
</reference>
<dbReference type="Proteomes" id="UP001151760">
    <property type="component" value="Unassembled WGS sequence"/>
</dbReference>
<comment type="caution">
    <text evidence="1">The sequence shown here is derived from an EMBL/GenBank/DDBJ whole genome shotgun (WGS) entry which is preliminary data.</text>
</comment>
<proteinExistence type="predicted"/>
<protein>
    <submittedName>
        <fullName evidence="1">Uncharacterized protein</fullName>
    </submittedName>
</protein>
<organism evidence="1 2">
    <name type="scientific">Tanacetum coccineum</name>
    <dbReference type="NCBI Taxonomy" id="301880"/>
    <lineage>
        <taxon>Eukaryota</taxon>
        <taxon>Viridiplantae</taxon>
        <taxon>Streptophyta</taxon>
        <taxon>Embryophyta</taxon>
        <taxon>Tracheophyta</taxon>
        <taxon>Spermatophyta</taxon>
        <taxon>Magnoliopsida</taxon>
        <taxon>eudicotyledons</taxon>
        <taxon>Gunneridae</taxon>
        <taxon>Pentapetalae</taxon>
        <taxon>asterids</taxon>
        <taxon>campanulids</taxon>
        <taxon>Asterales</taxon>
        <taxon>Asteraceae</taxon>
        <taxon>Asteroideae</taxon>
        <taxon>Anthemideae</taxon>
        <taxon>Anthemidinae</taxon>
        <taxon>Tanacetum</taxon>
    </lineage>
</organism>
<evidence type="ECO:0000313" key="1">
    <source>
        <dbReference type="EMBL" id="GJT64707.1"/>
    </source>
</evidence>
<sequence length="258" mass="30244">MVDSRVVFSNALLLRENDSHTYYPSEYEKRIYIEIYNSTQASEEKLSIKVEHPIVSIIGNYAINAFNGAFEQHVKNGEHNRLRHFEFLECKFLKFVCGHHFDMTIEAFEEGYIGTYRTEVIWNIDFCAITVCTFVLTNRKPFGTKALAISVERKCTAPERGIAADEIDRIRRLRDKTIEGLKRRQYQDIKLLFPSDCYRPTKRDRCYHPVASSVMMRRKKDTATYGYDFYNPNSYMRSARSGPRKPPLMVTIEEFLRA</sequence>
<gene>
    <name evidence="1" type="ORF">Tco_1016187</name>
</gene>
<reference evidence="1" key="2">
    <citation type="submission" date="2022-01" db="EMBL/GenBank/DDBJ databases">
        <authorList>
            <person name="Yamashiro T."/>
            <person name="Shiraishi A."/>
            <person name="Satake H."/>
            <person name="Nakayama K."/>
        </authorList>
    </citation>
    <scope>NUCLEOTIDE SEQUENCE</scope>
</reference>
<evidence type="ECO:0000313" key="2">
    <source>
        <dbReference type="Proteomes" id="UP001151760"/>
    </source>
</evidence>
<dbReference type="EMBL" id="BQNB010017568">
    <property type="protein sequence ID" value="GJT64707.1"/>
    <property type="molecule type" value="Genomic_DNA"/>
</dbReference>
<keyword evidence="2" id="KW-1185">Reference proteome</keyword>
<name>A0ABQ5FPT6_9ASTR</name>
<accession>A0ABQ5FPT6</accession>